<feature type="non-terminal residue" evidence="2">
    <location>
        <position position="1"/>
    </location>
</feature>
<dbReference type="Proteomes" id="UP000237000">
    <property type="component" value="Unassembled WGS sequence"/>
</dbReference>
<feature type="transmembrane region" description="Helical" evidence="1">
    <location>
        <begin position="12"/>
        <end position="30"/>
    </location>
</feature>
<accession>A0A2P5EKU1</accession>
<keyword evidence="1" id="KW-1133">Transmembrane helix</keyword>
<proteinExistence type="predicted"/>
<comment type="caution">
    <text evidence="2">The sequence shown here is derived from an EMBL/GenBank/DDBJ whole genome shotgun (WGS) entry which is preliminary data.</text>
</comment>
<reference evidence="3" key="1">
    <citation type="submission" date="2016-06" db="EMBL/GenBank/DDBJ databases">
        <title>Parallel loss of symbiosis genes in relatives of nitrogen-fixing non-legume Parasponia.</title>
        <authorList>
            <person name="Van Velzen R."/>
            <person name="Holmer R."/>
            <person name="Bu F."/>
            <person name="Rutten L."/>
            <person name="Van Zeijl A."/>
            <person name="Liu W."/>
            <person name="Santuari L."/>
            <person name="Cao Q."/>
            <person name="Sharma T."/>
            <person name="Shen D."/>
            <person name="Roswanjaya Y."/>
            <person name="Wardhani T."/>
            <person name="Kalhor M.S."/>
            <person name="Jansen J."/>
            <person name="Van den Hoogen J."/>
            <person name="Gungor B."/>
            <person name="Hartog M."/>
            <person name="Hontelez J."/>
            <person name="Verver J."/>
            <person name="Yang W.-C."/>
            <person name="Schijlen E."/>
            <person name="Repin R."/>
            <person name="Schilthuizen M."/>
            <person name="Schranz E."/>
            <person name="Heidstra R."/>
            <person name="Miyata K."/>
            <person name="Fedorova E."/>
            <person name="Kohlen W."/>
            <person name="Bisseling T."/>
            <person name="Smit S."/>
            <person name="Geurts R."/>
        </authorList>
    </citation>
    <scope>NUCLEOTIDE SEQUENCE [LARGE SCALE GENOMIC DNA]</scope>
    <source>
        <strain evidence="3">cv. RG33-2</strain>
    </source>
</reference>
<sequence>CTATKYLGYKQGISAFSCMVYLIYCLCAYFKGNHSWRISKVKQNHLQFLQKAMSIKLRSPQISKTAFSDIMDTRVCDKTPKKELQKKNCGHYAAEEATTTCFKEERERR</sequence>
<dbReference type="OrthoDB" id="10488267at2759"/>
<name>A0A2P5EKU1_TREOI</name>
<evidence type="ECO:0000313" key="2">
    <source>
        <dbReference type="EMBL" id="PON86160.1"/>
    </source>
</evidence>
<keyword evidence="1" id="KW-0472">Membrane</keyword>
<protein>
    <submittedName>
        <fullName evidence="2">Uncharacterized protein</fullName>
    </submittedName>
</protein>
<dbReference type="AlphaFoldDB" id="A0A2P5EKU1"/>
<dbReference type="EMBL" id="JXTC01000136">
    <property type="protein sequence ID" value="PON86160.1"/>
    <property type="molecule type" value="Genomic_DNA"/>
</dbReference>
<organism evidence="2 3">
    <name type="scientific">Trema orientale</name>
    <name type="common">Charcoal tree</name>
    <name type="synonym">Celtis orientalis</name>
    <dbReference type="NCBI Taxonomy" id="63057"/>
    <lineage>
        <taxon>Eukaryota</taxon>
        <taxon>Viridiplantae</taxon>
        <taxon>Streptophyta</taxon>
        <taxon>Embryophyta</taxon>
        <taxon>Tracheophyta</taxon>
        <taxon>Spermatophyta</taxon>
        <taxon>Magnoliopsida</taxon>
        <taxon>eudicotyledons</taxon>
        <taxon>Gunneridae</taxon>
        <taxon>Pentapetalae</taxon>
        <taxon>rosids</taxon>
        <taxon>fabids</taxon>
        <taxon>Rosales</taxon>
        <taxon>Cannabaceae</taxon>
        <taxon>Trema</taxon>
    </lineage>
</organism>
<evidence type="ECO:0000256" key="1">
    <source>
        <dbReference type="SAM" id="Phobius"/>
    </source>
</evidence>
<keyword evidence="3" id="KW-1185">Reference proteome</keyword>
<dbReference type="InParanoid" id="A0A2P5EKU1"/>
<gene>
    <name evidence="2" type="ORF">TorRG33x02_180340</name>
</gene>
<evidence type="ECO:0000313" key="3">
    <source>
        <dbReference type="Proteomes" id="UP000237000"/>
    </source>
</evidence>
<keyword evidence="1" id="KW-0812">Transmembrane</keyword>